<feature type="domain" description="Endonuclease/exonuclease/phosphatase" evidence="9">
    <location>
        <begin position="4"/>
        <end position="251"/>
    </location>
</feature>
<dbReference type="Pfam" id="PF03372">
    <property type="entry name" value="Exo_endo_phos"/>
    <property type="match status" value="1"/>
</dbReference>
<sequence>MKLISWNVNGIRACVKNGFVDFLVKEQPDLLGLQEIKISDVARAKEQFDFMGYEEYWHPAERPGYSGTAILAKTKVSVKNGFGELFDSDESAVGRDTEGRVQTVELTDFYLVNVYFPNANHELSRLDFKIKFNRALLKYLKKLEEKKPVVVCGDFNVAHREIDLARPKENVGSPGFTAEERAWADELERAGFVDTFRHLHPTKQEYSWWSYRMRARDRNVGWRIDSFWVSKKLVPKIKRAWILGEVYGSDHAPVGLEIEA</sequence>
<feature type="site" description="Important for catalytic activity" evidence="8">
    <location>
        <position position="225"/>
    </location>
</feature>
<dbReference type="InterPro" id="IPR020847">
    <property type="entry name" value="AP_endonuclease_F1_BS"/>
</dbReference>
<dbReference type="EMBL" id="MHTM01000049">
    <property type="protein sequence ID" value="OHA60496.1"/>
    <property type="molecule type" value="Genomic_DNA"/>
</dbReference>
<keyword evidence="4" id="KW-0378">Hydrolase</keyword>
<feature type="binding site" evidence="7">
    <location>
        <position position="156"/>
    </location>
    <ligand>
        <name>Mg(2+)</name>
        <dbReference type="ChEBI" id="CHEBI:18420"/>
        <label>1</label>
    </ligand>
</feature>
<keyword evidence="7" id="KW-0464">Manganese</keyword>
<evidence type="ECO:0000313" key="10">
    <source>
        <dbReference type="EMBL" id="OHA60496.1"/>
    </source>
</evidence>
<dbReference type="GO" id="GO:0003906">
    <property type="term" value="F:DNA-(apurinic or apyrimidinic site) endonuclease activity"/>
    <property type="evidence" value="ECO:0007669"/>
    <property type="project" value="TreeGrafter"/>
</dbReference>
<feature type="site" description="Transition state stabilizer" evidence="8">
    <location>
        <position position="156"/>
    </location>
</feature>
<proteinExistence type="inferred from homology"/>
<feature type="binding site" evidence="7">
    <location>
        <position position="35"/>
    </location>
    <ligand>
        <name>Mg(2+)</name>
        <dbReference type="ChEBI" id="CHEBI:18420"/>
        <label>1</label>
    </ligand>
</feature>
<dbReference type="AlphaFoldDB" id="A0A1G2QIU9"/>
<dbReference type="PROSITE" id="PS00726">
    <property type="entry name" value="AP_NUCLEASE_F1_1"/>
    <property type="match status" value="1"/>
</dbReference>
<evidence type="ECO:0000256" key="6">
    <source>
        <dbReference type="PIRSR" id="PIRSR604808-1"/>
    </source>
</evidence>
<name>A0A1G2QIU9_9BACT</name>
<feature type="active site" description="Proton acceptor" evidence="6">
    <location>
        <position position="251"/>
    </location>
</feature>
<evidence type="ECO:0000256" key="4">
    <source>
        <dbReference type="ARBA" id="ARBA00022801"/>
    </source>
</evidence>
<dbReference type="PANTHER" id="PTHR22748:SF6">
    <property type="entry name" value="DNA-(APURINIC OR APYRIMIDINIC SITE) ENDONUCLEASE"/>
    <property type="match status" value="1"/>
</dbReference>
<feature type="binding site" evidence="7">
    <location>
        <position position="7"/>
    </location>
    <ligand>
        <name>Mg(2+)</name>
        <dbReference type="ChEBI" id="CHEBI:18420"/>
        <label>1</label>
    </ligand>
</feature>
<dbReference type="GO" id="GO:0006284">
    <property type="term" value="P:base-excision repair"/>
    <property type="evidence" value="ECO:0007669"/>
    <property type="project" value="TreeGrafter"/>
</dbReference>
<dbReference type="InterPro" id="IPR036691">
    <property type="entry name" value="Endo/exonu/phosph_ase_sf"/>
</dbReference>
<evidence type="ECO:0000256" key="2">
    <source>
        <dbReference type="ARBA" id="ARBA00007092"/>
    </source>
</evidence>
<protein>
    <submittedName>
        <fullName evidence="10">Exodeoxyribonuclease III</fullName>
    </submittedName>
</protein>
<comment type="cofactor">
    <cofactor evidence="1">
        <name>Mn(2+)</name>
        <dbReference type="ChEBI" id="CHEBI:29035"/>
    </cofactor>
</comment>
<dbReference type="SUPFAM" id="SSF56219">
    <property type="entry name" value="DNase I-like"/>
    <property type="match status" value="1"/>
</dbReference>
<dbReference type="GO" id="GO:0008081">
    <property type="term" value="F:phosphoric diester hydrolase activity"/>
    <property type="evidence" value="ECO:0007669"/>
    <property type="project" value="TreeGrafter"/>
</dbReference>
<comment type="cofactor">
    <cofactor evidence="7">
        <name>Mg(2+)</name>
        <dbReference type="ChEBI" id="CHEBI:18420"/>
    </cofactor>
    <cofactor evidence="7">
        <name>Mn(2+)</name>
        <dbReference type="ChEBI" id="CHEBI:29035"/>
    </cofactor>
    <text evidence="7">Probably binds two magnesium or manganese ions per subunit.</text>
</comment>
<comment type="similarity">
    <text evidence="2">Belongs to the DNA repair enzymes AP/ExoA family.</text>
</comment>
<dbReference type="CDD" id="cd09087">
    <property type="entry name" value="Ape1-like_AP-endo"/>
    <property type="match status" value="1"/>
</dbReference>
<dbReference type="PANTHER" id="PTHR22748">
    <property type="entry name" value="AP ENDONUCLEASE"/>
    <property type="match status" value="1"/>
</dbReference>
<dbReference type="Proteomes" id="UP000177140">
    <property type="component" value="Unassembled WGS sequence"/>
</dbReference>
<keyword evidence="3 7" id="KW-0479">Metal-binding</keyword>
<comment type="caution">
    <text evidence="10">The sequence shown here is derived from an EMBL/GenBank/DDBJ whole genome shotgun (WGS) entry which is preliminary data.</text>
</comment>
<evidence type="ECO:0000256" key="5">
    <source>
        <dbReference type="ARBA" id="ARBA00022842"/>
    </source>
</evidence>
<dbReference type="InterPro" id="IPR005135">
    <property type="entry name" value="Endo/exonuclease/phosphatase"/>
</dbReference>
<feature type="site" description="Interaction with DNA substrate" evidence="8">
    <location>
        <position position="251"/>
    </location>
</feature>
<evidence type="ECO:0000313" key="11">
    <source>
        <dbReference type="Proteomes" id="UP000177140"/>
    </source>
</evidence>
<evidence type="ECO:0000256" key="3">
    <source>
        <dbReference type="ARBA" id="ARBA00022723"/>
    </source>
</evidence>
<feature type="active site" description="Proton donor/acceptor" evidence="6">
    <location>
        <position position="154"/>
    </location>
</feature>
<feature type="binding site" evidence="7">
    <location>
        <position position="154"/>
    </location>
    <ligand>
        <name>Mg(2+)</name>
        <dbReference type="ChEBI" id="CHEBI:18420"/>
        <label>1</label>
    </ligand>
</feature>
<keyword evidence="5 7" id="KW-0460">Magnesium</keyword>
<evidence type="ECO:0000259" key="9">
    <source>
        <dbReference type="Pfam" id="PF03372"/>
    </source>
</evidence>
<organism evidence="10 11">
    <name type="scientific">Candidatus Vogelbacteria bacterium RIFOXYD2_FULL_44_9</name>
    <dbReference type="NCBI Taxonomy" id="1802441"/>
    <lineage>
        <taxon>Bacteria</taxon>
        <taxon>Candidatus Vogeliibacteriota</taxon>
    </lineage>
</organism>
<evidence type="ECO:0000256" key="1">
    <source>
        <dbReference type="ARBA" id="ARBA00001936"/>
    </source>
</evidence>
<dbReference type="PROSITE" id="PS51435">
    <property type="entry name" value="AP_NUCLEASE_F1_4"/>
    <property type="match status" value="1"/>
</dbReference>
<reference evidence="10 11" key="1">
    <citation type="journal article" date="2016" name="Nat. Commun.">
        <title>Thousands of microbial genomes shed light on interconnected biogeochemical processes in an aquifer system.</title>
        <authorList>
            <person name="Anantharaman K."/>
            <person name="Brown C.T."/>
            <person name="Hug L.A."/>
            <person name="Sharon I."/>
            <person name="Castelle C.J."/>
            <person name="Probst A.J."/>
            <person name="Thomas B.C."/>
            <person name="Singh A."/>
            <person name="Wilkins M.J."/>
            <person name="Karaoz U."/>
            <person name="Brodie E.L."/>
            <person name="Williams K.H."/>
            <person name="Hubbard S.S."/>
            <person name="Banfield J.F."/>
        </authorList>
    </citation>
    <scope>NUCLEOTIDE SEQUENCE [LARGE SCALE GENOMIC DNA]</scope>
</reference>
<feature type="binding site" evidence="7">
    <location>
        <position position="251"/>
    </location>
    <ligand>
        <name>Mg(2+)</name>
        <dbReference type="ChEBI" id="CHEBI:18420"/>
        <label>1</label>
    </ligand>
</feature>
<dbReference type="InterPro" id="IPR004808">
    <property type="entry name" value="AP_endonuc_1"/>
</dbReference>
<dbReference type="InterPro" id="IPR020848">
    <property type="entry name" value="AP_endonuclease_F1_CS"/>
</dbReference>
<evidence type="ECO:0000256" key="7">
    <source>
        <dbReference type="PIRSR" id="PIRSR604808-2"/>
    </source>
</evidence>
<dbReference type="Gene3D" id="3.60.10.10">
    <property type="entry name" value="Endonuclease/exonuclease/phosphatase"/>
    <property type="match status" value="1"/>
</dbReference>
<evidence type="ECO:0000256" key="8">
    <source>
        <dbReference type="PIRSR" id="PIRSR604808-3"/>
    </source>
</evidence>
<gene>
    <name evidence="10" type="ORF">A2556_01615</name>
</gene>
<dbReference type="NCBIfam" id="TIGR00195">
    <property type="entry name" value="exoDNase_III"/>
    <property type="match status" value="1"/>
</dbReference>
<dbReference type="GO" id="GO:0003677">
    <property type="term" value="F:DNA binding"/>
    <property type="evidence" value="ECO:0007669"/>
    <property type="project" value="InterPro"/>
</dbReference>
<dbReference type="PROSITE" id="PS00727">
    <property type="entry name" value="AP_NUCLEASE_F1_2"/>
    <property type="match status" value="1"/>
</dbReference>
<dbReference type="NCBIfam" id="TIGR00633">
    <property type="entry name" value="xth"/>
    <property type="match status" value="1"/>
</dbReference>
<dbReference type="GO" id="GO:0008311">
    <property type="term" value="F:double-stranded DNA 3'-5' DNA exonuclease activity"/>
    <property type="evidence" value="ECO:0007669"/>
    <property type="project" value="TreeGrafter"/>
</dbReference>
<dbReference type="GO" id="GO:0046872">
    <property type="term" value="F:metal ion binding"/>
    <property type="evidence" value="ECO:0007669"/>
    <property type="project" value="UniProtKB-KW"/>
</dbReference>
<accession>A0A1G2QIU9</accession>
<feature type="binding site" evidence="7">
    <location>
        <position position="250"/>
    </location>
    <ligand>
        <name>Mg(2+)</name>
        <dbReference type="ChEBI" id="CHEBI:18420"/>
        <label>1</label>
    </ligand>
</feature>
<feature type="active site" evidence="6">
    <location>
        <position position="115"/>
    </location>
</feature>